<dbReference type="OrthoDB" id="89060at2"/>
<feature type="domain" description="Tail sheath protein subtilisin-like" evidence="2">
    <location>
        <begin position="86"/>
        <end position="223"/>
    </location>
</feature>
<dbReference type="Pfam" id="PF04984">
    <property type="entry name" value="Phage_sheath_1"/>
    <property type="match status" value="1"/>
</dbReference>
<dbReference type="InterPro" id="IPR035089">
    <property type="entry name" value="Phage_sheath_subtilisin"/>
</dbReference>
<evidence type="ECO:0000259" key="3">
    <source>
        <dbReference type="Pfam" id="PF17482"/>
    </source>
</evidence>
<feature type="domain" description="Tail sheath protein C-terminal" evidence="3">
    <location>
        <begin position="231"/>
        <end position="348"/>
    </location>
</feature>
<dbReference type="KEGG" id="ctc:CTC_02125"/>
<keyword evidence="5" id="KW-1185">Reference proteome</keyword>
<evidence type="ECO:0000313" key="5">
    <source>
        <dbReference type="Proteomes" id="UP000001412"/>
    </source>
</evidence>
<name>Q892H4_CLOTE</name>
<dbReference type="GeneID" id="24254664"/>
<proteinExistence type="inferred from homology"/>
<dbReference type="EMBL" id="AE015927">
    <property type="protein sequence ID" value="AAO36621.1"/>
    <property type="molecule type" value="Genomic_DNA"/>
</dbReference>
<evidence type="ECO:0000256" key="1">
    <source>
        <dbReference type="ARBA" id="ARBA00008005"/>
    </source>
</evidence>
<dbReference type="Gene3D" id="3.30.1370.220">
    <property type="match status" value="1"/>
</dbReference>
<dbReference type="AlphaFoldDB" id="Q892H4"/>
<evidence type="ECO:0000313" key="4">
    <source>
        <dbReference type="EMBL" id="AAO36621.1"/>
    </source>
</evidence>
<sequence>MGLPNIDIVFKSLAKSAIERGSKGTVALVLKDKKVIDKVITLESVKDTPKELSTENKEQIELAFKGGYKTPKKVIFYCLGEEGVLEDALNVMEAEVWDYIAIPCIQEGEVDKVATWIKGLREDNIKVQAVLPNGKADNEGIINFTTTPIQVGEKEYTNTQYCSRLAGIFAGTPLNISATYYVLNEVTDVPHLRKSEIDKKINNGELVLINDGEKCKIGRAVNSLTSTIEGKGEEYKKIKIVSTMDLIDRDIRKTFEDDYVSKYGNGYDNQVNFVVAVNGYLEGLEQEGILAKRQNNISINVDAIKKYWTKKQVDVSKLNKKELEELSTGSNVFLKGKIRILDAMEDLEIQFEM</sequence>
<dbReference type="InterPro" id="IPR020287">
    <property type="entry name" value="Tail_sheath_C"/>
</dbReference>
<dbReference type="HOGENOM" id="CLU_060506_0_0_9"/>
<dbReference type="Proteomes" id="UP000001412">
    <property type="component" value="Chromosome"/>
</dbReference>
<reference evidence="4 5" key="1">
    <citation type="journal article" date="2003" name="Proc. Natl. Acad. Sci. U.S.A.">
        <title>The genome sequence of Clostridium tetani, the causative agent of tetanus disease.</title>
        <authorList>
            <person name="Brueggemann H."/>
            <person name="Baumer S."/>
            <person name="Fricke W.F."/>
            <person name="Wiezer A."/>
            <person name="Liesegang H."/>
            <person name="Decker I."/>
            <person name="Herzberg C."/>
            <person name="Martinez-Arias R."/>
            <person name="Merkl R."/>
            <person name="Henne A."/>
            <person name="Gottschalk G."/>
        </authorList>
    </citation>
    <scope>NUCLEOTIDE SEQUENCE [LARGE SCALE GENOMIC DNA]</scope>
    <source>
        <strain evidence="5">Massachusetts / E88</strain>
    </source>
</reference>
<comment type="similarity">
    <text evidence="1">Belongs to the myoviridae tail sheath protein family.</text>
</comment>
<evidence type="ECO:0000259" key="2">
    <source>
        <dbReference type="Pfam" id="PF04984"/>
    </source>
</evidence>
<organism evidence="4 5">
    <name type="scientific">Clostridium tetani (strain Massachusetts / E88)</name>
    <dbReference type="NCBI Taxonomy" id="212717"/>
    <lineage>
        <taxon>Bacteria</taxon>
        <taxon>Bacillati</taxon>
        <taxon>Bacillota</taxon>
        <taxon>Clostridia</taxon>
        <taxon>Eubacteriales</taxon>
        <taxon>Clostridiaceae</taxon>
        <taxon>Clostridium</taxon>
    </lineage>
</organism>
<dbReference type="RefSeq" id="WP_011100279.1">
    <property type="nucleotide sequence ID" value="NC_004557.1"/>
</dbReference>
<gene>
    <name evidence="4" type="primary">xkdK</name>
    <name evidence="4" type="ordered locus">CTC_02125</name>
</gene>
<protein>
    <submittedName>
        <fullName evidence="4">Phage-like element pbsx protein xkdK</fullName>
    </submittedName>
</protein>
<dbReference type="Pfam" id="PF17482">
    <property type="entry name" value="Phage_sheath_1C"/>
    <property type="match status" value="1"/>
</dbReference>
<accession>Q892H4</accession>
<dbReference type="Gene3D" id="3.40.50.11790">
    <property type="match status" value="1"/>
</dbReference>
<dbReference type="STRING" id="212717.CTC_02125"/>